<dbReference type="RefSeq" id="WP_068403836.1">
    <property type="nucleotide sequence ID" value="NZ_CP014504.1"/>
</dbReference>
<protein>
    <recommendedName>
        <fullName evidence="3">Aspartyl protease</fullName>
    </recommendedName>
</protein>
<dbReference type="OrthoDB" id="8061046at2"/>
<dbReference type="KEGG" id="pcm:AY601_3772"/>
<evidence type="ECO:0000313" key="1">
    <source>
        <dbReference type="EMBL" id="AMQ00632.1"/>
    </source>
</evidence>
<accession>A0A127VHC3</accession>
<sequence length="372" mass="40544">MNRLFGVIVVLCFFTVESMAFGISDPMDSVASIVSPVRINLMPGQNMKTLGRRLYLPIRYIGAAKVKLRVVFDTGSQGLILDAKRLLPASLVADTGIVIGDKDSLVLDGITVTRNKTKSRYGGTRSYDGNIAYASIVIGDKMGQVRTKRMPFILVYHGVYDQTGKPAQVDQHCDGIAGVNSGGELKAGLVMKRENVVSPFNYLSFGNRVEAGFILAPLDQVKWEGVSSMEGKSAVPLLTVGITEQAKEGFVLHRQLLQNGRFYPYVRGIISYNGLVISPSYVLFDSGNPAGGVIYEPDAAKKGRMNAGIVIRFVSDEGTIYDYAANNSNYKTTLDSRKSKSVSIIGINFFLENSFMLNYASHIIGIRPVPSL</sequence>
<dbReference type="Proteomes" id="UP000071561">
    <property type="component" value="Chromosome"/>
</dbReference>
<name>A0A127VHC3_9SPHI</name>
<reference evidence="1 2" key="1">
    <citation type="submission" date="2016-03" db="EMBL/GenBank/DDBJ databases">
        <title>Complete genome sequence of Pedobacter cryoconitis PAMC 27485.</title>
        <authorList>
            <person name="Lee J."/>
            <person name="Kim O.-S."/>
        </authorList>
    </citation>
    <scope>NUCLEOTIDE SEQUENCE [LARGE SCALE GENOMIC DNA]</scope>
    <source>
        <strain evidence="1 2">PAMC 27485</strain>
    </source>
</reference>
<organism evidence="1 2">
    <name type="scientific">Pedobacter cryoconitis</name>
    <dbReference type="NCBI Taxonomy" id="188932"/>
    <lineage>
        <taxon>Bacteria</taxon>
        <taxon>Pseudomonadati</taxon>
        <taxon>Bacteroidota</taxon>
        <taxon>Sphingobacteriia</taxon>
        <taxon>Sphingobacteriales</taxon>
        <taxon>Sphingobacteriaceae</taxon>
        <taxon>Pedobacter</taxon>
    </lineage>
</organism>
<gene>
    <name evidence="1" type="ORF">AY601_3772</name>
</gene>
<dbReference type="AlphaFoldDB" id="A0A127VHC3"/>
<dbReference type="InterPro" id="IPR021109">
    <property type="entry name" value="Peptidase_aspartic_dom_sf"/>
</dbReference>
<dbReference type="PATRIC" id="fig|188932.3.peg.3920"/>
<dbReference type="EMBL" id="CP014504">
    <property type="protein sequence ID" value="AMQ00632.1"/>
    <property type="molecule type" value="Genomic_DNA"/>
</dbReference>
<proteinExistence type="predicted"/>
<dbReference type="SUPFAM" id="SSF50630">
    <property type="entry name" value="Acid proteases"/>
    <property type="match status" value="1"/>
</dbReference>
<evidence type="ECO:0008006" key="3">
    <source>
        <dbReference type="Google" id="ProtNLM"/>
    </source>
</evidence>
<evidence type="ECO:0000313" key="2">
    <source>
        <dbReference type="Proteomes" id="UP000071561"/>
    </source>
</evidence>
<keyword evidence="2" id="KW-1185">Reference proteome</keyword>